<keyword evidence="3" id="KW-0479">Metal-binding</keyword>
<dbReference type="AlphaFoldDB" id="M2U3S5"/>
<accession>M2U3S5</accession>
<dbReference type="OMA" id="CPGETEY"/>
<organism evidence="5 6">
    <name type="scientific">Cochliobolus heterostrophus (strain C5 / ATCC 48332 / race O)</name>
    <name type="common">Southern corn leaf blight fungus</name>
    <name type="synonym">Bipolaris maydis</name>
    <dbReference type="NCBI Taxonomy" id="701091"/>
    <lineage>
        <taxon>Eukaryota</taxon>
        <taxon>Fungi</taxon>
        <taxon>Dikarya</taxon>
        <taxon>Ascomycota</taxon>
        <taxon>Pezizomycotina</taxon>
        <taxon>Dothideomycetes</taxon>
        <taxon>Pleosporomycetidae</taxon>
        <taxon>Pleosporales</taxon>
        <taxon>Pleosporineae</taxon>
        <taxon>Pleosporaceae</taxon>
        <taxon>Bipolaris</taxon>
    </lineage>
</organism>
<dbReference type="InterPro" id="IPR033749">
    <property type="entry name" value="Polyprenyl_synt_CS"/>
</dbReference>
<gene>
    <name evidence="5" type="ORF">COCHEDRAFT_1080475</name>
</gene>
<evidence type="ECO:0000256" key="4">
    <source>
        <dbReference type="ARBA" id="ARBA00022842"/>
    </source>
</evidence>
<dbReference type="SFLD" id="SFLDS00005">
    <property type="entry name" value="Isoprenoid_Synthase_Type_I"/>
    <property type="match status" value="1"/>
</dbReference>
<dbReference type="PANTHER" id="PTHR12001:SF72">
    <property type="entry name" value="THIJ_PFPI FAMILY PROTEIN (AFU_ORTHOLOGUE AFUA_3G01210)-RELATED"/>
    <property type="match status" value="1"/>
</dbReference>
<reference evidence="6" key="2">
    <citation type="journal article" date="2013" name="PLoS Genet.">
        <title>Comparative genome structure, secondary metabolite, and effector coding capacity across Cochliobolus pathogens.</title>
        <authorList>
            <person name="Condon B.J."/>
            <person name="Leng Y."/>
            <person name="Wu D."/>
            <person name="Bushley K.E."/>
            <person name="Ohm R.A."/>
            <person name="Otillar R."/>
            <person name="Martin J."/>
            <person name="Schackwitz W."/>
            <person name="Grimwood J."/>
            <person name="MohdZainudin N."/>
            <person name="Xue C."/>
            <person name="Wang R."/>
            <person name="Manning V.A."/>
            <person name="Dhillon B."/>
            <person name="Tu Z.J."/>
            <person name="Steffenson B.J."/>
            <person name="Salamov A."/>
            <person name="Sun H."/>
            <person name="Lowry S."/>
            <person name="LaButti K."/>
            <person name="Han J."/>
            <person name="Copeland A."/>
            <person name="Lindquist E."/>
            <person name="Barry K."/>
            <person name="Schmutz J."/>
            <person name="Baker S.E."/>
            <person name="Ciuffetti L.M."/>
            <person name="Grigoriev I.V."/>
            <person name="Zhong S."/>
            <person name="Turgeon B.G."/>
        </authorList>
    </citation>
    <scope>NUCLEOTIDE SEQUENCE [LARGE SCALE GENOMIC DNA]</scope>
    <source>
        <strain evidence="6">C5 / ATCC 48332 / race O</strain>
    </source>
</reference>
<proteinExistence type="predicted"/>
<dbReference type="PANTHER" id="PTHR12001">
    <property type="entry name" value="GERANYLGERANYL PYROPHOSPHATE SYNTHASE"/>
    <property type="match status" value="1"/>
</dbReference>
<dbReference type="OrthoDB" id="6921389at2759"/>
<keyword evidence="4" id="KW-0460">Magnesium</keyword>
<dbReference type="EMBL" id="KB445573">
    <property type="protein sequence ID" value="EMD93209.1"/>
    <property type="molecule type" value="Genomic_DNA"/>
</dbReference>
<feature type="non-terminal residue" evidence="5">
    <location>
        <position position="1"/>
    </location>
</feature>
<keyword evidence="2" id="KW-0808">Transferase</keyword>
<sequence>EIWKYSERINSDIVKASGSFTTLEVRRNIYDHEANLASERVMQDWAKYIGDGQELLTLNACSKLGNMYSFTFIESPPDRLDVAAYWGDLGLLHDDHTEAAEETEAWAEHGAFAAAINFHQPTCDQGQQWHRALGMKRMAAESMLKGMKIDRERCLYMVDKYRTDWVDVVEKPRPEEGFSSLKEYMNYRNQNVGMSAFWPMLAFSMGYEPTAEEHDLVQHVLEPIEEGICLTNDYWSWERELSDHLTNGNRINNSVDVAMRTMNLDQAAAKEWLKERLIGLECEYVQRKVDFYQQHPRLSLELRRWIELAGSIMGGTHFWASSCPRHHGWKEHRERAQKIPLIQDDAQSRTHNTIQFDDNFSDHCSTASTSLTTPDIMSESVIDKSMGSEGLNPIIDIRGTSNQRPTQNEDDRVLMGPINYIASMPSKGVRSMLVESFNLWLKVPESSMRVIEKIVADLHNASLILDDIEDDSDLRRGQMATHLVFGQAQAINSANFMFVRAVREASGMKNEVAVPLLLHGLERMYQGQALDLYWKHAMICPSISEYLHMVDCKTGGLFRMLLQLAKSESTVSYPSSLDLDTIVLLFGHFFQIRDDYMNLCSAEYGKQKGSCEDLDEGKFSYPLIQLFDLLPECKDEVLGILRLSRRPNQKLPEHAKQQILNLIHASGAMDATRSFLRTLEGKIDEEIKKLETAFGDSNPMLRLLIERLS</sequence>
<dbReference type="GO" id="GO:0043386">
    <property type="term" value="P:mycotoxin biosynthetic process"/>
    <property type="evidence" value="ECO:0007669"/>
    <property type="project" value="UniProtKB-ARBA"/>
</dbReference>
<dbReference type="GO" id="GO:0046872">
    <property type="term" value="F:metal ion binding"/>
    <property type="evidence" value="ECO:0007669"/>
    <property type="project" value="UniProtKB-KW"/>
</dbReference>
<dbReference type="PROSITE" id="PS00723">
    <property type="entry name" value="POLYPRENYL_SYNTHASE_1"/>
    <property type="match status" value="1"/>
</dbReference>
<dbReference type="SUPFAM" id="SSF48576">
    <property type="entry name" value="Terpenoid synthases"/>
    <property type="match status" value="2"/>
</dbReference>
<protein>
    <recommendedName>
        <fullName evidence="1">geranylgeranyl diphosphate synthase</fullName>
        <ecNumber evidence="1">2.5.1.29</ecNumber>
    </recommendedName>
</protein>
<dbReference type="Gene3D" id="1.10.600.10">
    <property type="entry name" value="Farnesyl Diphosphate Synthase"/>
    <property type="match status" value="2"/>
</dbReference>
<name>M2U3S5_COCH5</name>
<dbReference type="STRING" id="701091.M2U3S5"/>
<feature type="non-terminal residue" evidence="5">
    <location>
        <position position="709"/>
    </location>
</feature>
<evidence type="ECO:0000256" key="1">
    <source>
        <dbReference type="ARBA" id="ARBA00012382"/>
    </source>
</evidence>
<dbReference type="HOGENOM" id="CLU_014015_10_0_1"/>
<dbReference type="GO" id="GO:0004311">
    <property type="term" value="F:geranylgeranyl diphosphate synthase activity"/>
    <property type="evidence" value="ECO:0007669"/>
    <property type="project" value="UniProtKB-EC"/>
</dbReference>
<keyword evidence="6" id="KW-1185">Reference proteome</keyword>
<dbReference type="GO" id="GO:0046165">
    <property type="term" value="P:alcohol biosynthetic process"/>
    <property type="evidence" value="ECO:0007669"/>
    <property type="project" value="UniProtKB-ARBA"/>
</dbReference>
<dbReference type="InterPro" id="IPR008949">
    <property type="entry name" value="Isoprenoid_synthase_dom_sf"/>
</dbReference>
<dbReference type="InterPro" id="IPR000092">
    <property type="entry name" value="Polyprenyl_synt"/>
</dbReference>
<dbReference type="SMR" id="M2U3S5"/>
<reference evidence="5 6" key="1">
    <citation type="journal article" date="2012" name="PLoS Pathog.">
        <title>Diverse lifestyles and strategies of plant pathogenesis encoded in the genomes of eighteen Dothideomycetes fungi.</title>
        <authorList>
            <person name="Ohm R.A."/>
            <person name="Feau N."/>
            <person name="Henrissat B."/>
            <person name="Schoch C.L."/>
            <person name="Horwitz B.A."/>
            <person name="Barry K.W."/>
            <person name="Condon B.J."/>
            <person name="Copeland A.C."/>
            <person name="Dhillon B."/>
            <person name="Glaser F."/>
            <person name="Hesse C.N."/>
            <person name="Kosti I."/>
            <person name="LaButti K."/>
            <person name="Lindquist E.A."/>
            <person name="Lucas S."/>
            <person name="Salamov A.A."/>
            <person name="Bradshaw R.E."/>
            <person name="Ciuffetti L."/>
            <person name="Hamelin R.C."/>
            <person name="Kema G.H.J."/>
            <person name="Lawrence C."/>
            <person name="Scott J.A."/>
            <person name="Spatafora J.W."/>
            <person name="Turgeon B.G."/>
            <person name="de Wit P.J.G.M."/>
            <person name="Zhong S."/>
            <person name="Goodwin S.B."/>
            <person name="Grigoriev I.V."/>
        </authorList>
    </citation>
    <scope>NUCLEOTIDE SEQUENCE [LARGE SCALE GENOMIC DNA]</scope>
    <source>
        <strain evidence="6">C5 / ATCC 48332 / race O</strain>
    </source>
</reference>
<dbReference type="Pfam" id="PF00348">
    <property type="entry name" value="polyprenyl_synt"/>
    <property type="match status" value="1"/>
</dbReference>
<dbReference type="eggNOG" id="KOG0777">
    <property type="taxonomic scope" value="Eukaryota"/>
</dbReference>
<dbReference type="PROSITE" id="PS00444">
    <property type="entry name" value="POLYPRENYL_SYNTHASE_2"/>
    <property type="match status" value="1"/>
</dbReference>
<dbReference type="EC" id="2.5.1.29" evidence="1"/>
<evidence type="ECO:0000256" key="3">
    <source>
        <dbReference type="ARBA" id="ARBA00022723"/>
    </source>
</evidence>
<evidence type="ECO:0000313" key="6">
    <source>
        <dbReference type="Proteomes" id="UP000016936"/>
    </source>
</evidence>
<evidence type="ECO:0000313" key="5">
    <source>
        <dbReference type="EMBL" id="EMD93209.1"/>
    </source>
</evidence>
<evidence type="ECO:0000256" key="2">
    <source>
        <dbReference type="ARBA" id="ARBA00022679"/>
    </source>
</evidence>
<dbReference type="GO" id="GO:0008299">
    <property type="term" value="P:isoprenoid biosynthetic process"/>
    <property type="evidence" value="ECO:0007669"/>
    <property type="project" value="InterPro"/>
</dbReference>
<dbReference type="Pfam" id="PF19086">
    <property type="entry name" value="Terpene_syn_C_2"/>
    <property type="match status" value="1"/>
</dbReference>
<dbReference type="Proteomes" id="UP000016936">
    <property type="component" value="Unassembled WGS sequence"/>
</dbReference>